<gene>
    <name evidence="3" type="ORF">GCM10017591_00700</name>
</gene>
<evidence type="ECO:0000259" key="2">
    <source>
        <dbReference type="Pfam" id="PF10615"/>
    </source>
</evidence>
<organism evidence="3 4">
    <name type="scientific">Microbacterium dextranolyticum</name>
    <dbReference type="NCBI Taxonomy" id="36806"/>
    <lineage>
        <taxon>Bacteria</taxon>
        <taxon>Bacillati</taxon>
        <taxon>Actinomycetota</taxon>
        <taxon>Actinomycetes</taxon>
        <taxon>Micrococcales</taxon>
        <taxon>Microbacteriaceae</taxon>
        <taxon>Microbacterium</taxon>
    </lineage>
</organism>
<keyword evidence="4" id="KW-1185">Reference proteome</keyword>
<dbReference type="EMBL" id="BSER01000001">
    <property type="protein sequence ID" value="GLJ94009.1"/>
    <property type="molecule type" value="Genomic_DNA"/>
</dbReference>
<dbReference type="Proteomes" id="UP001142291">
    <property type="component" value="Unassembled WGS sequence"/>
</dbReference>
<dbReference type="Pfam" id="PF10615">
    <property type="entry name" value="DUF2470"/>
    <property type="match status" value="1"/>
</dbReference>
<name>A0A9W6HJQ0_9MICO</name>
<dbReference type="AlphaFoldDB" id="A0A9W6HJQ0"/>
<evidence type="ECO:0000256" key="1">
    <source>
        <dbReference type="SAM" id="MobiDB-lite"/>
    </source>
</evidence>
<proteinExistence type="predicted"/>
<reference evidence="3" key="2">
    <citation type="submission" date="2023-01" db="EMBL/GenBank/DDBJ databases">
        <authorList>
            <person name="Sun Q."/>
            <person name="Evtushenko L."/>
        </authorList>
    </citation>
    <scope>NUCLEOTIDE SEQUENCE</scope>
    <source>
        <strain evidence="3">VKM Ac-1940</strain>
    </source>
</reference>
<dbReference type="Gene3D" id="3.20.180.10">
    <property type="entry name" value="PNP-oxidase-like"/>
    <property type="match status" value="1"/>
</dbReference>
<evidence type="ECO:0000313" key="3">
    <source>
        <dbReference type="EMBL" id="GLJ94009.1"/>
    </source>
</evidence>
<accession>A0A9W6HJQ0</accession>
<feature type="region of interest" description="Disordered" evidence="1">
    <location>
        <begin position="1"/>
        <end position="30"/>
    </location>
</feature>
<evidence type="ECO:0000313" key="4">
    <source>
        <dbReference type="Proteomes" id="UP001142291"/>
    </source>
</evidence>
<protein>
    <recommendedName>
        <fullName evidence="2">DUF2470 domain-containing protein</fullName>
    </recommendedName>
</protein>
<sequence length="130" mass="14203">MLRRPGRAGSAQPPARGRTRRDQYSGGMPHTFDDETLTGVLGHMNRDHSDDNLLIARAFSPIADVISATMTTFDGAAGQWHVITADGVEDVIQVPWPGGEIAERREVRREIVALYDAACARLGVDARPHD</sequence>
<dbReference type="InterPro" id="IPR019595">
    <property type="entry name" value="DUF2470"/>
</dbReference>
<feature type="domain" description="DUF2470" evidence="2">
    <location>
        <begin position="39"/>
        <end position="114"/>
    </location>
</feature>
<reference evidence="3" key="1">
    <citation type="journal article" date="2014" name="Int. J. Syst. Evol. Microbiol.">
        <title>Complete genome sequence of Corynebacterium casei LMG S-19264T (=DSM 44701T), isolated from a smear-ripened cheese.</title>
        <authorList>
            <consortium name="US DOE Joint Genome Institute (JGI-PGF)"/>
            <person name="Walter F."/>
            <person name="Albersmeier A."/>
            <person name="Kalinowski J."/>
            <person name="Ruckert C."/>
        </authorList>
    </citation>
    <scope>NUCLEOTIDE SEQUENCE</scope>
    <source>
        <strain evidence="3">VKM Ac-1940</strain>
    </source>
</reference>
<dbReference type="InterPro" id="IPR037119">
    <property type="entry name" value="Haem_oxidase_HugZ-like_sf"/>
</dbReference>
<comment type="caution">
    <text evidence="3">The sequence shown here is derived from an EMBL/GenBank/DDBJ whole genome shotgun (WGS) entry which is preliminary data.</text>
</comment>